<dbReference type="InterPro" id="IPR036322">
    <property type="entry name" value="WD40_repeat_dom_sf"/>
</dbReference>
<dbReference type="PROSITE" id="PS50082">
    <property type="entry name" value="WD_REPEATS_2"/>
    <property type="match status" value="4"/>
</dbReference>
<dbReference type="InterPro" id="IPR019775">
    <property type="entry name" value="WD40_repeat_CS"/>
</dbReference>
<dbReference type="SMART" id="SM00320">
    <property type="entry name" value="WD40"/>
    <property type="match status" value="7"/>
</dbReference>
<dbReference type="RefSeq" id="XP_052944640.1">
    <property type="nucleotide sequence ID" value="XM_053085662.1"/>
</dbReference>
<keyword evidence="3" id="KW-0677">Repeat</keyword>
<feature type="repeat" description="WD" evidence="4">
    <location>
        <begin position="257"/>
        <end position="292"/>
    </location>
</feature>
<dbReference type="InterPro" id="IPR015943">
    <property type="entry name" value="WD40/YVTN_repeat-like_dom_sf"/>
</dbReference>
<dbReference type="Proteomes" id="UP001164286">
    <property type="component" value="Unassembled WGS sequence"/>
</dbReference>
<gene>
    <name evidence="6" type="ORF">MKK02DRAFT_16642</name>
</gene>
<dbReference type="GeneID" id="77724863"/>
<dbReference type="GO" id="GO:0043130">
    <property type="term" value="F:ubiquitin binding"/>
    <property type="evidence" value="ECO:0007669"/>
    <property type="project" value="TreeGrafter"/>
</dbReference>
<evidence type="ECO:0008006" key="8">
    <source>
        <dbReference type="Google" id="ProtNLM"/>
    </source>
</evidence>
<protein>
    <recommendedName>
        <fullName evidence="8">WD40 repeat-like protein</fullName>
    </recommendedName>
</protein>
<feature type="compositionally biased region" description="Polar residues" evidence="5">
    <location>
        <begin position="905"/>
        <end position="918"/>
    </location>
</feature>
<feature type="compositionally biased region" description="Basic and acidic residues" evidence="5">
    <location>
        <begin position="1022"/>
        <end position="1033"/>
    </location>
</feature>
<organism evidence="6 7">
    <name type="scientific">Dioszegia hungarica</name>
    <dbReference type="NCBI Taxonomy" id="4972"/>
    <lineage>
        <taxon>Eukaryota</taxon>
        <taxon>Fungi</taxon>
        <taxon>Dikarya</taxon>
        <taxon>Basidiomycota</taxon>
        <taxon>Agaricomycotina</taxon>
        <taxon>Tremellomycetes</taxon>
        <taxon>Tremellales</taxon>
        <taxon>Bulleribasidiaceae</taxon>
        <taxon>Dioszegia</taxon>
    </lineage>
</organism>
<evidence type="ECO:0000256" key="1">
    <source>
        <dbReference type="ARBA" id="ARBA00006917"/>
    </source>
</evidence>
<dbReference type="PRINTS" id="PR00320">
    <property type="entry name" value="GPROTEINBRPT"/>
</dbReference>
<dbReference type="InterPro" id="IPR001680">
    <property type="entry name" value="WD40_rpt"/>
</dbReference>
<dbReference type="PANTHER" id="PTHR19862">
    <property type="entry name" value="WD REPEAT-CONTAINING PROTEIN 48"/>
    <property type="match status" value="1"/>
</dbReference>
<keyword evidence="2 4" id="KW-0853">WD repeat</keyword>
<feature type="repeat" description="WD" evidence="4">
    <location>
        <begin position="369"/>
        <end position="392"/>
    </location>
</feature>
<keyword evidence="7" id="KW-1185">Reference proteome</keyword>
<feature type="region of interest" description="Disordered" evidence="5">
    <location>
        <begin position="536"/>
        <end position="574"/>
    </location>
</feature>
<evidence type="ECO:0000256" key="4">
    <source>
        <dbReference type="PROSITE-ProRule" id="PRU00221"/>
    </source>
</evidence>
<dbReference type="InterPro" id="IPR051246">
    <property type="entry name" value="WDR48"/>
</dbReference>
<dbReference type="GO" id="GO:0000724">
    <property type="term" value="P:double-strand break repair via homologous recombination"/>
    <property type="evidence" value="ECO:0007669"/>
    <property type="project" value="TreeGrafter"/>
</dbReference>
<dbReference type="SUPFAM" id="SSF50978">
    <property type="entry name" value="WD40 repeat-like"/>
    <property type="match status" value="1"/>
</dbReference>
<feature type="compositionally biased region" description="Basic and acidic residues" evidence="5">
    <location>
        <begin position="958"/>
        <end position="973"/>
    </location>
</feature>
<feature type="repeat" description="WD" evidence="4">
    <location>
        <begin position="315"/>
        <end position="356"/>
    </location>
</feature>
<dbReference type="InterPro" id="IPR021772">
    <property type="entry name" value="WDR48/Bun107"/>
</dbReference>
<dbReference type="PROSITE" id="PS50294">
    <property type="entry name" value="WD_REPEATS_REGION"/>
    <property type="match status" value="2"/>
</dbReference>
<comment type="caution">
    <text evidence="6">The sequence shown here is derived from an EMBL/GenBank/DDBJ whole genome shotgun (WGS) entry which is preliminary data.</text>
</comment>
<feature type="compositionally biased region" description="Acidic residues" evidence="5">
    <location>
        <begin position="144"/>
        <end position="158"/>
    </location>
</feature>
<dbReference type="Pfam" id="PF00400">
    <property type="entry name" value="WD40"/>
    <property type="match status" value="4"/>
</dbReference>
<feature type="compositionally biased region" description="Low complexity" evidence="5">
    <location>
        <begin position="978"/>
        <end position="989"/>
    </location>
</feature>
<sequence>MANPTTIHRRVSYILPAPSEPPQYLSLPSLDQPRRGHPSPFFIPKNGQSRNGSADFQSRNPFLSPDEQNQPKHCLGVTSLALDTSTLLENNQSPGGILYSGARDGLVCSWELNVPHKRRRGGRYEIQPGRGSRVKWEKVGDGAEFFEEDEDDYDDEDGSGERDRDSSDDEDEAVVNGKPRGEVPYEDRWEVDAEAIAQAKPRETTLRQSAQTHTDWVNALLLCNLNQTVITASSDRTIRAWSPHAASDAEGLSPSLIGTHRDYVRCLAWAKHPSLLFSGSLDRRLSIWDVQSPHPDAPILSINMDVIDDYGGVGMEGERGSVYALGTDPAGQILAAGTPENVIRLWDPRSGDRSVGKLIGHSDCVRSVLLLSGSSDTTIKLWSLAAHRAIHTFNHHTSSVWSLFSNHPNLERFYSGSRDGHICAVDVEQVTDIADGECAVLGREAPLDSAGYTGESKVGDEGIRAIVAMDDEYVWTASGGADIKRWRDTGRRINRSQSSYEGASYGERAGPINGNAELAQPFVQTDMRERTVAFAPPPRMPNGASDGSPINAATASPSRDRLGIPGPRRTTMSGEPIAGSIAISLLSDMSMHDHDEHHGPSSGPDTLNGLPYSSLVCLGMPDSPYSFGFSRGVSRTSIDMRPETELGTPRKAHGHEQTPAQMARRAFEDREIASEATPLRKRPDEIIAGRPGLVRSLMLNDRQHVLTVDTEGEVAAWNIIKGICIGRFSAAEVAAALDLERGIEAGSAIRKHSNEVLEMVKQRVEGETMVITWCQVDTRIGSLVVHLEEGRAFDAEVYADELDVDAGIKEDMRVNLGKWALANLFQGLIKAEEKELVSSPATSSAPSLSRSPAPTHISIERPGGNTPKHRARALSSLSQTPSLNIIGIATPASRPAVLPDVESPLSRSAPGNYQSFHSFRNGDHLSAIPQSPGPNSLGAGTTSPQPADARGDYFSVRKRMDSSPSRDGDKKDIPPTPGGTTDKTPAVNTPAPPTPGGKMMGRLKGFGKKKEKEVMSPVVENEPLKLEEDTGPKLSEREKQQLQILDTVRSHPFRPPGPQEAPPVAFPPSTALLISEESKDAGAWVVTYRSQVSATDKDLEAIETNSPLWLLDYLLTSRSKVKEPVKLTFILEPAPGCGLKEMPEGTNRLSASRILRARKVMGFIFEKLELGSTRARASSIVSLHSRITTQPRKSSTLPIPVPGLSGRRGSAAESANTAPHDDVDIVYPEDALELVCGDTVVDPRITLATLKQYYGSGGDMLLHYRPRKGVVVQ</sequence>
<evidence type="ECO:0000313" key="7">
    <source>
        <dbReference type="Proteomes" id="UP001164286"/>
    </source>
</evidence>
<name>A0AA38H6M2_9TREE</name>
<comment type="similarity">
    <text evidence="1">Belongs to the WD repeat WDR48 family.</text>
</comment>
<feature type="repeat" description="WD" evidence="4">
    <location>
        <begin position="210"/>
        <end position="242"/>
    </location>
</feature>
<dbReference type="Pfam" id="PF11816">
    <property type="entry name" value="DUF3337"/>
    <property type="match status" value="1"/>
</dbReference>
<feature type="region of interest" description="Disordered" evidence="5">
    <location>
        <begin position="22"/>
        <end position="56"/>
    </location>
</feature>
<feature type="region of interest" description="Disordered" evidence="5">
    <location>
        <begin position="839"/>
        <end position="873"/>
    </location>
</feature>
<evidence type="ECO:0000313" key="6">
    <source>
        <dbReference type="EMBL" id="KAI9634863.1"/>
    </source>
</evidence>
<dbReference type="EMBL" id="JAKWFO010000006">
    <property type="protein sequence ID" value="KAI9634863.1"/>
    <property type="molecule type" value="Genomic_DNA"/>
</dbReference>
<evidence type="ECO:0000256" key="3">
    <source>
        <dbReference type="ARBA" id="ARBA00022737"/>
    </source>
</evidence>
<proteinExistence type="inferred from homology"/>
<evidence type="ECO:0000256" key="2">
    <source>
        <dbReference type="ARBA" id="ARBA00022574"/>
    </source>
</evidence>
<feature type="region of interest" description="Disordered" evidence="5">
    <location>
        <begin position="899"/>
        <end position="1033"/>
    </location>
</feature>
<accession>A0AA38H6M2</accession>
<feature type="region of interest" description="Disordered" evidence="5">
    <location>
        <begin position="122"/>
        <end position="182"/>
    </location>
</feature>
<feature type="compositionally biased region" description="Polar residues" evidence="5">
    <location>
        <begin position="46"/>
        <end position="56"/>
    </location>
</feature>
<feature type="region of interest" description="Disordered" evidence="5">
    <location>
        <begin position="1191"/>
        <end position="1220"/>
    </location>
</feature>
<evidence type="ECO:0000256" key="5">
    <source>
        <dbReference type="SAM" id="MobiDB-lite"/>
    </source>
</evidence>
<dbReference type="AlphaFoldDB" id="A0AA38H6M2"/>
<dbReference type="PROSITE" id="PS00678">
    <property type="entry name" value="WD_REPEATS_1"/>
    <property type="match status" value="1"/>
</dbReference>
<dbReference type="InterPro" id="IPR020472">
    <property type="entry name" value="WD40_PAC1"/>
</dbReference>
<reference evidence="6" key="1">
    <citation type="journal article" date="2022" name="G3 (Bethesda)">
        <title>High quality genome of the basidiomycete yeast Dioszegia hungarica PDD-24b-2 isolated from cloud water.</title>
        <authorList>
            <person name="Jarrige D."/>
            <person name="Haridas S."/>
            <person name="Bleykasten-Grosshans C."/>
            <person name="Joly M."/>
            <person name="Nadalig T."/>
            <person name="Sancelme M."/>
            <person name="Vuilleumier S."/>
            <person name="Grigoriev I.V."/>
            <person name="Amato P."/>
            <person name="Bringel F."/>
        </authorList>
    </citation>
    <scope>NUCLEOTIDE SEQUENCE</scope>
    <source>
        <strain evidence="6">PDD-24b-2</strain>
    </source>
</reference>
<feature type="compositionally biased region" description="Low complexity" evidence="5">
    <location>
        <begin position="839"/>
        <end position="854"/>
    </location>
</feature>
<dbReference type="PANTHER" id="PTHR19862:SF14">
    <property type="entry name" value="WD REPEAT-CONTAINING PROTEIN 48"/>
    <property type="match status" value="1"/>
</dbReference>
<dbReference type="Gene3D" id="2.130.10.10">
    <property type="entry name" value="YVTN repeat-like/Quinoprotein amine dehydrogenase"/>
    <property type="match status" value="2"/>
</dbReference>